<dbReference type="Pfam" id="PF18810">
    <property type="entry name" value="PBECR2"/>
    <property type="match status" value="1"/>
</dbReference>
<feature type="domain" description="Phage-Barnase-EndoU-ColicinE5/D-RelE like nuclease 2" evidence="3">
    <location>
        <begin position="793"/>
        <end position="893"/>
    </location>
</feature>
<evidence type="ECO:0000259" key="3">
    <source>
        <dbReference type="Pfam" id="PF18810"/>
    </source>
</evidence>
<feature type="domain" description="Phage head morphogenesis" evidence="2">
    <location>
        <begin position="596"/>
        <end position="691"/>
    </location>
</feature>
<sequence>MALHQPVQCRNGSPAPAGSIRTGRRLAEVRPALGDQTQPTRNGGCRRRRKARPRCRRVHFRVEPKTITTFLIMAQIGYKTSSRKSSGTKASKPIVVQQIVVQAPQRRVYDIGDWRSALRSADNGRPKYLYDLFEDIMIDGVLADAINKRIEAVLNAEVVFMNARGQEEPAIAAMIDTTAWETLIREIMHRLFYGRAGVELFFNSGFHVEPIKPKYIDLDNCQILLNDTGDRSVPYDQDPNLLVVGRPGDYGLLLKAAPYAIWKRGGFGDYAQWIELFGMPQRIGKYNTFDPQSRELLKQALEEAGSAPYLVIPKEADIETKEVNRGSGSSFNEFRQATNEEMLITILGQTLTTIQGERGARSLGEVHLQVEDSKHTSDLRFVQRTLNERLLPVLETCGLPVKGGRFVYPKAADPLSVDEIVKLSTIIDIPAAFIHDKYSIPMPDKGEVIAGEKSNMVLGSHLETDTDVEEKVRNADNRNIWRRLWDFFVKAPQGGAFDGTALMRMQDSDTLEERLMGRVAASQPAFDTELFRFLSEDLLKAVQPEADSIGNADIGVVYGVRDDALQTAMEINLFQFSAAKTLAELQELNRLFRESSNFADFEREARKICTAFNRDWQRTEYDTALLTAEAASTYRRLMGKTKLFPYWEYRTVGDDRVRPSHRQLEGIVLPYNDARWKKIFPPNDWRCRCRVVPRMAHEVKKETVEASQQRVDEFFGTATWKKAAAQGWGVNRALTGEVFTQNQFYIRRFQNKASKLLGRLYYNDWGLDSFAKRLAAATEPMPEYSGSAAEWYEAHKTLHDYKGREVVMDEKVFRTHTTGNYEKVRVPLLACVEEVLKNPDEVWLNDYHRPFRNMNFIKFYDGKVIDVICEVDENLEYRITTWFEIVQTPNLKQKTRSSRHIDPRWRYRRGLLIKKS</sequence>
<dbReference type="Pfam" id="PF06074">
    <property type="entry name" value="Portal_Mu"/>
    <property type="match status" value="1"/>
</dbReference>
<feature type="compositionally biased region" description="Basic residues" evidence="1">
    <location>
        <begin position="44"/>
        <end position="54"/>
    </location>
</feature>
<dbReference type="NCBIfam" id="TIGR01641">
    <property type="entry name" value="phageSPP1_gp7"/>
    <property type="match status" value="1"/>
</dbReference>
<evidence type="ECO:0000313" key="4">
    <source>
        <dbReference type="EMBL" id="DAE22101.1"/>
    </source>
</evidence>
<dbReference type="Pfam" id="PF04233">
    <property type="entry name" value="Phage_Mu_F"/>
    <property type="match status" value="1"/>
</dbReference>
<reference evidence="4" key="1">
    <citation type="journal article" date="2021" name="Proc. Natl. Acad. Sci. U.S.A.">
        <title>A Catalog of Tens of Thousands of Viruses from Human Metagenomes Reveals Hidden Associations with Chronic Diseases.</title>
        <authorList>
            <person name="Tisza M.J."/>
            <person name="Buck C.B."/>
        </authorList>
    </citation>
    <scope>NUCLEOTIDE SEQUENCE</scope>
    <source>
        <strain evidence="4">CtX172</strain>
    </source>
</reference>
<accession>A0A8S5QTQ2</accession>
<dbReference type="InterPro" id="IPR041110">
    <property type="entry name" value="PBECR2"/>
</dbReference>
<proteinExistence type="predicted"/>
<organism evidence="4">
    <name type="scientific">Myoviridae sp. ctX172</name>
    <dbReference type="NCBI Taxonomy" id="2826663"/>
    <lineage>
        <taxon>Viruses</taxon>
        <taxon>Duplodnaviria</taxon>
        <taxon>Heunggongvirae</taxon>
        <taxon>Uroviricota</taxon>
        <taxon>Caudoviricetes</taxon>
    </lineage>
</organism>
<evidence type="ECO:0000259" key="2">
    <source>
        <dbReference type="Pfam" id="PF04233"/>
    </source>
</evidence>
<dbReference type="InterPro" id="IPR009279">
    <property type="entry name" value="Portal_Mu"/>
</dbReference>
<feature type="region of interest" description="Disordered" evidence="1">
    <location>
        <begin position="1"/>
        <end position="54"/>
    </location>
</feature>
<protein>
    <submittedName>
        <fullName evidence="4">Minor capsid component</fullName>
    </submittedName>
</protein>
<evidence type="ECO:0000256" key="1">
    <source>
        <dbReference type="SAM" id="MobiDB-lite"/>
    </source>
</evidence>
<dbReference type="InterPro" id="IPR006528">
    <property type="entry name" value="Phage_head_morphogenesis_dom"/>
</dbReference>
<name>A0A8S5QTQ2_9CAUD</name>
<dbReference type="EMBL" id="BK015727">
    <property type="protein sequence ID" value="DAE22101.1"/>
    <property type="molecule type" value="Genomic_DNA"/>
</dbReference>